<reference evidence="11" key="2">
    <citation type="submission" date="2025-09" db="UniProtKB">
        <authorList>
            <consortium name="Ensembl"/>
        </authorList>
    </citation>
    <scope>IDENTIFICATION</scope>
</reference>
<evidence type="ECO:0000313" key="12">
    <source>
        <dbReference type="Proteomes" id="UP000261560"/>
    </source>
</evidence>
<dbReference type="PaxDb" id="30732-ENSOMEP00000007414"/>
<keyword evidence="8" id="KW-1015">Disulfide bond</keyword>
<dbReference type="Pfam" id="PF01129">
    <property type="entry name" value="ART"/>
    <property type="match status" value="1"/>
</dbReference>
<evidence type="ECO:0000256" key="4">
    <source>
        <dbReference type="ARBA" id="ARBA00022695"/>
    </source>
</evidence>
<dbReference type="OMA" id="SKFNCAY"/>
<evidence type="ECO:0000256" key="1">
    <source>
        <dbReference type="ARBA" id="ARBA00009558"/>
    </source>
</evidence>
<dbReference type="SUPFAM" id="SSF56399">
    <property type="entry name" value="ADP-ribosylation"/>
    <property type="match status" value="1"/>
</dbReference>
<proteinExistence type="inferred from homology"/>
<dbReference type="InterPro" id="IPR050999">
    <property type="entry name" value="ADP-ribosyltransferase_ARG"/>
</dbReference>
<dbReference type="Gene3D" id="3.90.176.10">
    <property type="entry name" value="Toxin ADP-ribosyltransferase, Chain A, domain 1"/>
    <property type="match status" value="1"/>
</dbReference>
<evidence type="ECO:0000256" key="9">
    <source>
        <dbReference type="ARBA" id="ARBA00047597"/>
    </source>
</evidence>
<keyword evidence="4" id="KW-0548">Nucleotidyltransferase</keyword>
<organism evidence="11 12">
    <name type="scientific">Oryzias melastigma</name>
    <name type="common">Marine medaka</name>
    <dbReference type="NCBI Taxonomy" id="30732"/>
    <lineage>
        <taxon>Eukaryota</taxon>
        <taxon>Metazoa</taxon>
        <taxon>Chordata</taxon>
        <taxon>Craniata</taxon>
        <taxon>Vertebrata</taxon>
        <taxon>Euteleostomi</taxon>
        <taxon>Actinopterygii</taxon>
        <taxon>Neopterygii</taxon>
        <taxon>Teleostei</taxon>
        <taxon>Neoteleostei</taxon>
        <taxon>Acanthomorphata</taxon>
        <taxon>Ovalentaria</taxon>
        <taxon>Atherinomorphae</taxon>
        <taxon>Beloniformes</taxon>
        <taxon>Adrianichthyidae</taxon>
        <taxon>Oryziinae</taxon>
        <taxon>Oryzias</taxon>
    </lineage>
</organism>
<evidence type="ECO:0000256" key="7">
    <source>
        <dbReference type="ARBA" id="ARBA00023027"/>
    </source>
</evidence>
<keyword evidence="5 10" id="KW-0732">Signal</keyword>
<dbReference type="InterPro" id="IPR000768">
    <property type="entry name" value="ART"/>
</dbReference>
<dbReference type="FunFam" id="3.90.176.10:FF:000001">
    <property type="entry name" value="NAD(P)(+)--arginine ADP-ribosyltransferase"/>
    <property type="match status" value="1"/>
</dbReference>
<dbReference type="Proteomes" id="UP000261560">
    <property type="component" value="Unplaced"/>
</dbReference>
<dbReference type="GeneTree" id="ENSGT01030000234601"/>
<comment type="catalytic activity">
    <reaction evidence="9 10">
        <text>L-arginyl-[protein] + NAD(+) = N(omega)-(ADP-D-ribosyl)-L-arginyl-[protein] + nicotinamide + H(+)</text>
        <dbReference type="Rhea" id="RHEA:19149"/>
        <dbReference type="Rhea" id="RHEA-COMP:10532"/>
        <dbReference type="Rhea" id="RHEA-COMP:15087"/>
        <dbReference type="ChEBI" id="CHEBI:15378"/>
        <dbReference type="ChEBI" id="CHEBI:17154"/>
        <dbReference type="ChEBI" id="CHEBI:29965"/>
        <dbReference type="ChEBI" id="CHEBI:57540"/>
        <dbReference type="ChEBI" id="CHEBI:142554"/>
        <dbReference type="EC" id="2.4.2.31"/>
    </reaction>
</comment>
<evidence type="ECO:0000256" key="6">
    <source>
        <dbReference type="ARBA" id="ARBA00022857"/>
    </source>
</evidence>
<evidence type="ECO:0000313" key="11">
    <source>
        <dbReference type="Ensembl" id="ENSOMEP00000007414.1"/>
    </source>
</evidence>
<dbReference type="GO" id="GO:0003950">
    <property type="term" value="F:NAD+ poly-ADP-ribosyltransferase activity"/>
    <property type="evidence" value="ECO:0007669"/>
    <property type="project" value="TreeGrafter"/>
</dbReference>
<dbReference type="GO" id="GO:0016779">
    <property type="term" value="F:nucleotidyltransferase activity"/>
    <property type="evidence" value="ECO:0007669"/>
    <property type="project" value="UniProtKB-KW"/>
</dbReference>
<keyword evidence="7 10" id="KW-0520">NAD</keyword>
<dbReference type="PANTHER" id="PTHR10339">
    <property type="entry name" value="ADP-RIBOSYLTRANSFERASE"/>
    <property type="match status" value="1"/>
</dbReference>
<dbReference type="EC" id="2.4.2.31" evidence="10"/>
<feature type="chain" id="PRO_5017097867" description="NAD(P)(+)--arginine ADP-ribosyltransferase" evidence="10">
    <location>
        <begin position="29"/>
        <end position="285"/>
    </location>
</feature>
<dbReference type="Ensembl" id="ENSOMET00000004167.1">
    <property type="protein sequence ID" value="ENSOMEP00000007414.1"/>
    <property type="gene ID" value="ENSOMEG00000008495.1"/>
</dbReference>
<feature type="signal peptide" evidence="10">
    <location>
        <begin position="1"/>
        <end position="28"/>
    </location>
</feature>
<comment type="similarity">
    <text evidence="1 10">Belongs to the Arg-specific ADP-ribosyltransferase family.</text>
</comment>
<evidence type="ECO:0000256" key="3">
    <source>
        <dbReference type="ARBA" id="ARBA00022679"/>
    </source>
</evidence>
<accession>A0A3B3BQ62</accession>
<dbReference type="AlphaFoldDB" id="A0A3B3BQ62"/>
<name>A0A3B3BQ62_ORYME</name>
<keyword evidence="6 10" id="KW-0521">NADP</keyword>
<dbReference type="PRINTS" id="PR00970">
    <property type="entry name" value="RIBTRNSFRASE"/>
</dbReference>
<dbReference type="PANTHER" id="PTHR10339:SF27">
    <property type="entry name" value="NAD(P)(+)--ARGININE ADP-RIBOSYLTRANSFERASE"/>
    <property type="match status" value="1"/>
</dbReference>
<sequence>FCRNGLFSTTSLYFFLFMIGGDYPLDMADNSVDDTYDGCADKMLEKVKKEFLENEKNTNKNFSDAWNEAEMYYKGEKIASSTLERDELAAIYVYTQAPTNIYYELNKAVQKQGKEYKTGFNYHSLHYFLTRAIQKLAPKKSFTIMCCLKEKIKCHTSYRRTNVSFEQDVLNKSIRFGRFTSSSLHPLKSKEGINLGDTYGEKSCFVIETCYGADISPYSWVKIDSGKDTEAEILIPPYEEFKVTKIETREKDKELPCEVVYTVKSTREPVSRHNCAFFEPSRSHG</sequence>
<evidence type="ECO:0000256" key="8">
    <source>
        <dbReference type="ARBA" id="ARBA00023157"/>
    </source>
</evidence>
<keyword evidence="12" id="KW-1185">Reference proteome</keyword>
<evidence type="ECO:0000256" key="5">
    <source>
        <dbReference type="ARBA" id="ARBA00022729"/>
    </source>
</evidence>
<reference evidence="11" key="1">
    <citation type="submission" date="2025-08" db="UniProtKB">
        <authorList>
            <consortium name="Ensembl"/>
        </authorList>
    </citation>
    <scope>IDENTIFICATION</scope>
</reference>
<evidence type="ECO:0000256" key="2">
    <source>
        <dbReference type="ARBA" id="ARBA00022676"/>
    </source>
</evidence>
<evidence type="ECO:0000256" key="10">
    <source>
        <dbReference type="RuleBase" id="RU361228"/>
    </source>
</evidence>
<keyword evidence="2 10" id="KW-0328">Glycosyltransferase</keyword>
<keyword evidence="3 10" id="KW-0808">Transferase</keyword>
<dbReference type="GO" id="GO:0106274">
    <property type="term" value="F:NAD+-protein-arginine ADP-ribosyltransferase activity"/>
    <property type="evidence" value="ECO:0007669"/>
    <property type="project" value="UniProtKB-EC"/>
</dbReference>
<protein>
    <recommendedName>
        <fullName evidence="10">NAD(P)(+)--arginine ADP-ribosyltransferase</fullName>
        <ecNumber evidence="10">2.4.2.31</ecNumber>
    </recommendedName>
    <alternativeName>
        <fullName evidence="10">Mono(ADP-ribosyl)transferase</fullName>
    </alternativeName>
</protein>
<dbReference type="PROSITE" id="PS51996">
    <property type="entry name" value="TR_MART"/>
    <property type="match status" value="1"/>
</dbReference>